<dbReference type="EMBL" id="JACRWG010000013">
    <property type="protein sequence ID" value="MBC6009557.1"/>
    <property type="molecule type" value="Genomic_DNA"/>
</dbReference>
<dbReference type="InterPro" id="IPR003848">
    <property type="entry name" value="DUF218"/>
</dbReference>
<dbReference type="PANTHER" id="PTHR30336">
    <property type="entry name" value="INNER MEMBRANE PROTEIN, PROBABLE PERMEASE"/>
    <property type="match status" value="1"/>
</dbReference>
<dbReference type="InterPro" id="IPR019734">
    <property type="entry name" value="TPR_rpt"/>
</dbReference>
<sequence>MKIIKTLLLLVMSLFLVLSNISVSIENVEGLTLKSLTDQKVEYNDTVSFEFMERLEAPTPKQNGRGEPLEKLVSDYGDSYINDPYLHDEVVYFRRWQWKEMYSSLDAKAKERPDYLDTYRLQAEAYLVNKEYKYALSQLDRILRVNPLDVHALSLSILANKCGALSSQTSMRLKALKLVSPNAEKRIRSILKDCDDNNANKKNYSGDQLYGITPDVIAVFGQSPNADGTPSEALLTRLTKTKEMADKYPNVKIVLSGGPVRTPYAEADVMAKWLVENGVSQDRLLLDDLARDTPGNAIGMVNLFKTINAHKILCVGTILHCPRAMTVLTVYGKTIGYDMTIDVVGGGNQPTQSQMKTERIYTYVNAFRAGYFYSKEDFNNY</sequence>
<accession>A0ABR7KA39</accession>
<dbReference type="PROSITE" id="PS50005">
    <property type="entry name" value="TPR"/>
    <property type="match status" value="1"/>
</dbReference>
<protein>
    <submittedName>
        <fullName evidence="3">YdcF family protein</fullName>
    </submittedName>
</protein>
<evidence type="ECO:0000256" key="1">
    <source>
        <dbReference type="PROSITE-ProRule" id="PRU00339"/>
    </source>
</evidence>
<dbReference type="InterPro" id="IPR014729">
    <property type="entry name" value="Rossmann-like_a/b/a_fold"/>
</dbReference>
<feature type="domain" description="DUF218" evidence="2">
    <location>
        <begin position="215"/>
        <end position="332"/>
    </location>
</feature>
<keyword evidence="4" id="KW-1185">Reference proteome</keyword>
<dbReference type="RefSeq" id="WP_187012033.1">
    <property type="nucleotide sequence ID" value="NZ_JACRWG010000013.1"/>
</dbReference>
<dbReference type="Proteomes" id="UP000603474">
    <property type="component" value="Unassembled WGS sequence"/>
</dbReference>
<dbReference type="Pfam" id="PF02698">
    <property type="entry name" value="DUF218"/>
    <property type="match status" value="1"/>
</dbReference>
<evidence type="ECO:0000313" key="4">
    <source>
        <dbReference type="Proteomes" id="UP000603474"/>
    </source>
</evidence>
<proteinExistence type="predicted"/>
<dbReference type="SUPFAM" id="SSF48452">
    <property type="entry name" value="TPR-like"/>
    <property type="match status" value="1"/>
</dbReference>
<dbReference type="PANTHER" id="PTHR30336:SF4">
    <property type="entry name" value="ENVELOPE BIOGENESIS FACTOR ELYC"/>
    <property type="match status" value="1"/>
</dbReference>
<feature type="repeat" description="TPR" evidence="1">
    <location>
        <begin position="116"/>
        <end position="149"/>
    </location>
</feature>
<gene>
    <name evidence="3" type="ORF">H8909_04725</name>
</gene>
<evidence type="ECO:0000259" key="2">
    <source>
        <dbReference type="Pfam" id="PF02698"/>
    </source>
</evidence>
<comment type="caution">
    <text evidence="3">The sequence shown here is derived from an EMBL/GenBank/DDBJ whole genome shotgun (WGS) entry which is preliminary data.</text>
</comment>
<organism evidence="3 4">
    <name type="scientific">Catenibacterium faecis</name>
    <dbReference type="NCBI Taxonomy" id="2764323"/>
    <lineage>
        <taxon>Bacteria</taxon>
        <taxon>Bacillati</taxon>
        <taxon>Bacillota</taxon>
        <taxon>Erysipelotrichia</taxon>
        <taxon>Erysipelotrichales</taxon>
        <taxon>Coprobacillaceae</taxon>
        <taxon>Catenibacterium</taxon>
    </lineage>
</organism>
<dbReference type="Gene3D" id="3.40.50.620">
    <property type="entry name" value="HUPs"/>
    <property type="match status" value="1"/>
</dbReference>
<reference evidence="3 4" key="1">
    <citation type="submission" date="2020-08" db="EMBL/GenBank/DDBJ databases">
        <authorList>
            <person name="Liu C."/>
            <person name="Sun Q."/>
        </authorList>
    </citation>
    <scope>NUCLEOTIDE SEQUENCE [LARGE SCALE GENOMIC DNA]</scope>
    <source>
        <strain evidence="3 4">NSJ-22</strain>
    </source>
</reference>
<name>A0ABR7KA39_9FIRM</name>
<dbReference type="InterPro" id="IPR051599">
    <property type="entry name" value="Cell_Envelope_Assoc"/>
</dbReference>
<keyword evidence="1" id="KW-0802">TPR repeat</keyword>
<dbReference type="InterPro" id="IPR011990">
    <property type="entry name" value="TPR-like_helical_dom_sf"/>
</dbReference>
<evidence type="ECO:0000313" key="3">
    <source>
        <dbReference type="EMBL" id="MBC6009557.1"/>
    </source>
</evidence>
<dbReference type="CDD" id="cd06259">
    <property type="entry name" value="YdcF-like"/>
    <property type="match status" value="1"/>
</dbReference>